<dbReference type="Proteomes" id="UP000694392">
    <property type="component" value="Unplaced"/>
</dbReference>
<dbReference type="GO" id="GO:0006508">
    <property type="term" value="P:proteolysis"/>
    <property type="evidence" value="ECO:0007669"/>
    <property type="project" value="InterPro"/>
</dbReference>
<feature type="domain" description="Disintegrin" evidence="5">
    <location>
        <begin position="312"/>
        <end position="399"/>
    </location>
</feature>
<dbReference type="InterPro" id="IPR034027">
    <property type="entry name" value="Reprolysin_adamalysin"/>
</dbReference>
<sequence length="542" mass="61043">LPNDFRIYTYSPDGYIHPKFPRIQNDCYYQGYIAGFPNSVVTLSICSGLRGILQFENVSYGIEPLVSSPGFEHLVYQIKDENREGPLSAGNYNESGREKIRRVSYKLNCVVFQYNYMGSNTDVVTQKIVQLISFVNSMFIPLNMTIVLSSLEFWSNSNKIHTTGEADELLQRFLQWKNSHLVLRPHDLAYLLAYRDEPDYVGAAFAGKMCVRNYDAGVALYQPEITLETFSVIIAQLLGLSLGMEYDDARDCQCPGSICIMNTEAIYSNGVKSFSSCSIGDFESFIKHRKSNCLSNRPPLYLSYKQLGRPKTRVCGNRIVEPGEICDCGTAEECKKDKCCSETCTLKPGAKCSTGLCCHNCQFKARNTKCRLEADDECDISEYCNGTSGFCPPDIYVQNGHRCSKNTGFCYNGYCGSPDIECRNLYGKGSKSAPLPCYEEINGQTDRFGNCGYDKQKGYKRCSFRDVKCGKLICTYPSRIPFTKVKAAVMYVQEKDTLCISLDRGQSDKEADPLLIKQGSKCSTDKVCKYYIDFKKCLYISR</sequence>
<dbReference type="SMART" id="SM00608">
    <property type="entry name" value="ACR"/>
    <property type="match status" value="1"/>
</dbReference>
<dbReference type="FunFam" id="4.10.70.10:FF:000001">
    <property type="entry name" value="Disintegrin and metalloproteinase domain-containing protein 22"/>
    <property type="match status" value="1"/>
</dbReference>
<dbReference type="CDD" id="cd04269">
    <property type="entry name" value="ZnMc_adamalysin_II_like"/>
    <property type="match status" value="1"/>
</dbReference>
<dbReference type="PROSITE" id="PS00427">
    <property type="entry name" value="DISINTEGRIN_1"/>
    <property type="match status" value="1"/>
</dbReference>
<dbReference type="Ensembl" id="ENSSPUT00000014353.1">
    <property type="protein sequence ID" value="ENSSPUP00000013462.1"/>
    <property type="gene ID" value="ENSSPUG00000010318.1"/>
</dbReference>
<dbReference type="InterPro" id="IPR006586">
    <property type="entry name" value="ADAM_Cys-rich"/>
</dbReference>
<proteinExistence type="predicted"/>
<keyword evidence="3" id="KW-1199">Hemostasis impairing toxin</keyword>
<dbReference type="Pfam" id="PF08516">
    <property type="entry name" value="ADAM_CR"/>
    <property type="match status" value="1"/>
</dbReference>
<dbReference type="GO" id="GO:0008584">
    <property type="term" value="P:male gonad development"/>
    <property type="evidence" value="ECO:0007669"/>
    <property type="project" value="TreeGrafter"/>
</dbReference>
<dbReference type="Pfam" id="PF00200">
    <property type="entry name" value="Disintegrin"/>
    <property type="match status" value="1"/>
</dbReference>
<dbReference type="SUPFAM" id="SSF55486">
    <property type="entry name" value="Metalloproteases ('zincins'), catalytic domain"/>
    <property type="match status" value="1"/>
</dbReference>
<reference evidence="7" key="2">
    <citation type="submission" date="2025-09" db="UniProtKB">
        <authorList>
            <consortium name="Ensembl"/>
        </authorList>
    </citation>
    <scope>IDENTIFICATION</scope>
</reference>
<dbReference type="Gene3D" id="4.10.70.10">
    <property type="entry name" value="Disintegrin domain"/>
    <property type="match status" value="1"/>
</dbReference>
<dbReference type="InterPro" id="IPR024079">
    <property type="entry name" value="MetalloPept_cat_dom_sf"/>
</dbReference>
<evidence type="ECO:0000256" key="3">
    <source>
        <dbReference type="ARBA" id="ARBA00023240"/>
    </source>
</evidence>
<dbReference type="GeneTree" id="ENSGT00940000161015"/>
<dbReference type="InterPro" id="IPR036436">
    <property type="entry name" value="Disintegrin_dom_sf"/>
</dbReference>
<comment type="caution">
    <text evidence="4">Lacks conserved residue(s) required for the propagation of feature annotation.</text>
</comment>
<dbReference type="GO" id="GO:0005886">
    <property type="term" value="C:plasma membrane"/>
    <property type="evidence" value="ECO:0007669"/>
    <property type="project" value="TreeGrafter"/>
</dbReference>
<dbReference type="AlphaFoldDB" id="A0A8D0GTI6"/>
<dbReference type="OMA" id="NHMGADT"/>
<dbReference type="SMART" id="SM00050">
    <property type="entry name" value="DISIN"/>
    <property type="match status" value="1"/>
</dbReference>
<dbReference type="PROSITE" id="PS50214">
    <property type="entry name" value="DISINTEGRIN_2"/>
    <property type="match status" value="1"/>
</dbReference>
<evidence type="ECO:0000313" key="8">
    <source>
        <dbReference type="Proteomes" id="UP000694392"/>
    </source>
</evidence>
<protein>
    <submittedName>
        <fullName evidence="7">Uncharacterized protein</fullName>
    </submittedName>
</protein>
<keyword evidence="2 4" id="KW-1015">Disulfide bond</keyword>
<accession>A0A8D0GTI6</accession>
<evidence type="ECO:0000256" key="4">
    <source>
        <dbReference type="PROSITE-ProRule" id="PRU00276"/>
    </source>
</evidence>
<dbReference type="GO" id="GO:0090729">
    <property type="term" value="F:toxin activity"/>
    <property type="evidence" value="ECO:0007669"/>
    <property type="project" value="UniProtKB-KW"/>
</dbReference>
<evidence type="ECO:0000259" key="6">
    <source>
        <dbReference type="PROSITE" id="PS50215"/>
    </source>
</evidence>
<keyword evidence="1" id="KW-0800">Toxin</keyword>
<dbReference type="GO" id="GO:0004222">
    <property type="term" value="F:metalloendopeptidase activity"/>
    <property type="evidence" value="ECO:0007669"/>
    <property type="project" value="InterPro"/>
</dbReference>
<feature type="domain" description="Peptidase M12B" evidence="6">
    <location>
        <begin position="101"/>
        <end position="298"/>
    </location>
</feature>
<dbReference type="Gene3D" id="3.40.390.10">
    <property type="entry name" value="Collagenase (Catalytic Domain)"/>
    <property type="match status" value="1"/>
</dbReference>
<keyword evidence="8" id="KW-1185">Reference proteome</keyword>
<evidence type="ECO:0000256" key="1">
    <source>
        <dbReference type="ARBA" id="ARBA00022656"/>
    </source>
</evidence>
<evidence type="ECO:0000313" key="7">
    <source>
        <dbReference type="Ensembl" id="ENSSPUP00000013462.1"/>
    </source>
</evidence>
<dbReference type="GO" id="GO:0007339">
    <property type="term" value="P:binding of sperm to zona pellucida"/>
    <property type="evidence" value="ECO:0007669"/>
    <property type="project" value="TreeGrafter"/>
</dbReference>
<dbReference type="InterPro" id="IPR018358">
    <property type="entry name" value="Disintegrin_CS"/>
</dbReference>
<evidence type="ECO:0000259" key="5">
    <source>
        <dbReference type="PROSITE" id="PS50214"/>
    </source>
</evidence>
<evidence type="ECO:0000256" key="2">
    <source>
        <dbReference type="ARBA" id="ARBA00023157"/>
    </source>
</evidence>
<dbReference type="SUPFAM" id="SSF57552">
    <property type="entry name" value="Blood coagulation inhibitor (disintegrin)"/>
    <property type="match status" value="1"/>
</dbReference>
<feature type="disulfide bond" evidence="4">
    <location>
        <begin position="254"/>
        <end position="259"/>
    </location>
</feature>
<dbReference type="InterPro" id="IPR001762">
    <property type="entry name" value="Disintegrin_dom"/>
</dbReference>
<organism evidence="7 8">
    <name type="scientific">Sphenodon punctatus</name>
    <name type="common">Tuatara</name>
    <name type="synonym">Hatteria punctata</name>
    <dbReference type="NCBI Taxonomy" id="8508"/>
    <lineage>
        <taxon>Eukaryota</taxon>
        <taxon>Metazoa</taxon>
        <taxon>Chordata</taxon>
        <taxon>Craniata</taxon>
        <taxon>Vertebrata</taxon>
        <taxon>Euteleostomi</taxon>
        <taxon>Lepidosauria</taxon>
        <taxon>Sphenodontia</taxon>
        <taxon>Sphenodontidae</taxon>
        <taxon>Sphenodon</taxon>
    </lineage>
</organism>
<dbReference type="PROSITE" id="PS50215">
    <property type="entry name" value="ADAM_MEPRO"/>
    <property type="match status" value="1"/>
</dbReference>
<name>A0A8D0GTI6_SPHPU</name>
<reference evidence="7" key="1">
    <citation type="submission" date="2025-08" db="UniProtKB">
        <authorList>
            <consortium name="Ensembl"/>
        </authorList>
    </citation>
    <scope>IDENTIFICATION</scope>
</reference>
<dbReference type="PANTHER" id="PTHR11905">
    <property type="entry name" value="ADAM A DISINTEGRIN AND METALLOPROTEASE DOMAIN"/>
    <property type="match status" value="1"/>
</dbReference>
<dbReference type="InterPro" id="IPR001590">
    <property type="entry name" value="Peptidase_M12B"/>
</dbReference>
<dbReference type="PANTHER" id="PTHR11905:SF158">
    <property type="entry name" value="DISINTEGRIN AND METALLOPROTEINASE DOMAIN-CONTAINING PROTEIN 18"/>
    <property type="match status" value="1"/>
</dbReference>
<dbReference type="Pfam" id="PF01421">
    <property type="entry name" value="Reprolysin"/>
    <property type="match status" value="1"/>
</dbReference>
<dbReference type="GO" id="GO:0007155">
    <property type="term" value="P:cell adhesion"/>
    <property type="evidence" value="ECO:0007669"/>
    <property type="project" value="TreeGrafter"/>
</dbReference>